<reference evidence="1 2" key="1">
    <citation type="submission" date="2018-06" db="EMBL/GenBank/DDBJ databases">
        <title>Genome Sequence of the Brown Rot Fungal Pathogen Monilinia fructigena.</title>
        <authorList>
            <person name="Landi L."/>
            <person name="De Miccolis Angelini R.M."/>
            <person name="Pollastro S."/>
            <person name="Abate D."/>
            <person name="Faretra F."/>
            <person name="Romanazzi G."/>
        </authorList>
    </citation>
    <scope>NUCLEOTIDE SEQUENCE [LARGE SCALE GENOMIC DNA]</scope>
    <source>
        <strain evidence="1 2">Mfrg269</strain>
    </source>
</reference>
<dbReference type="Proteomes" id="UP000249056">
    <property type="component" value="Unassembled WGS sequence"/>
</dbReference>
<evidence type="ECO:0000313" key="2">
    <source>
        <dbReference type="Proteomes" id="UP000249056"/>
    </source>
</evidence>
<proteinExistence type="predicted"/>
<evidence type="ECO:0000313" key="1">
    <source>
        <dbReference type="EMBL" id="RAL66761.1"/>
    </source>
</evidence>
<protein>
    <submittedName>
        <fullName evidence="1">Uncharacterized protein</fullName>
    </submittedName>
</protein>
<comment type="caution">
    <text evidence="1">The sequence shown here is derived from an EMBL/GenBank/DDBJ whole genome shotgun (WGS) entry which is preliminary data.</text>
</comment>
<keyword evidence="2" id="KW-1185">Reference proteome</keyword>
<accession>A0A395J354</accession>
<dbReference type="AlphaFoldDB" id="A0A395J354"/>
<sequence>MDLHPSTTIAFTTTVTTTQISGTPNPAAVHCGLHGLPVGDFFLAEFVEDKAGVDVSLRGCWEFCRGVYGIDKGCVSYSFYPEPGTGAPRCDLFGGVWRRVWIVLLRRFRMFGLIWSVGIRLWFEVWGWERKGIKGEKGGKGGREIIL</sequence>
<dbReference type="EMBL" id="QKRW01000005">
    <property type="protein sequence ID" value="RAL66761.1"/>
    <property type="molecule type" value="Genomic_DNA"/>
</dbReference>
<organism evidence="1 2">
    <name type="scientific">Monilinia fructigena</name>
    <dbReference type="NCBI Taxonomy" id="38457"/>
    <lineage>
        <taxon>Eukaryota</taxon>
        <taxon>Fungi</taxon>
        <taxon>Dikarya</taxon>
        <taxon>Ascomycota</taxon>
        <taxon>Pezizomycotina</taxon>
        <taxon>Leotiomycetes</taxon>
        <taxon>Helotiales</taxon>
        <taxon>Sclerotiniaceae</taxon>
        <taxon>Monilinia</taxon>
    </lineage>
</organism>
<name>A0A395J354_9HELO</name>
<dbReference type="OrthoDB" id="3561450at2759"/>
<gene>
    <name evidence="1" type="ORF">DID88_007544</name>
</gene>